<evidence type="ECO:0000313" key="7">
    <source>
        <dbReference type="EMBL" id="KIP09020.1"/>
    </source>
</evidence>
<dbReference type="InterPro" id="IPR009069">
    <property type="entry name" value="Cys_alpha_HP_mot_SF"/>
</dbReference>
<dbReference type="AlphaFoldDB" id="A0A0C3SCQ3"/>
<protein>
    <recommendedName>
        <fullName evidence="3">Cx9C motif-containing protein 4, mitochondrial</fullName>
    </recommendedName>
</protein>
<evidence type="ECO:0000256" key="4">
    <source>
        <dbReference type="ARBA" id="ARBA00023128"/>
    </source>
</evidence>
<proteinExistence type="inferred from homology"/>
<dbReference type="HOGENOM" id="CLU_177210_0_0_1"/>
<evidence type="ECO:0000256" key="6">
    <source>
        <dbReference type="PIRSR" id="PIRSR627179-50"/>
    </source>
</evidence>
<dbReference type="PANTHER" id="PTHR15590:SF0">
    <property type="entry name" value="CX9C MOTIF-CONTAINING PROTEIN 4"/>
    <property type="match status" value="1"/>
</dbReference>
<evidence type="ECO:0000256" key="5">
    <source>
        <dbReference type="ARBA" id="ARBA00023157"/>
    </source>
</evidence>
<keyword evidence="5 6" id="KW-1015">Disulfide bond</keyword>
<feature type="disulfide bond" evidence="6">
    <location>
        <begin position="10"/>
        <end position="41"/>
    </location>
</feature>
<dbReference type="STRING" id="745531.A0A0C3SCQ3"/>
<organism evidence="7 8">
    <name type="scientific">Phlebiopsis gigantea (strain 11061_1 CR5-6)</name>
    <name type="common">White-rot fungus</name>
    <name type="synonym">Peniophora gigantea</name>
    <dbReference type="NCBI Taxonomy" id="745531"/>
    <lineage>
        <taxon>Eukaryota</taxon>
        <taxon>Fungi</taxon>
        <taxon>Dikarya</taxon>
        <taxon>Basidiomycota</taxon>
        <taxon>Agaricomycotina</taxon>
        <taxon>Agaricomycetes</taxon>
        <taxon>Polyporales</taxon>
        <taxon>Phanerochaetaceae</taxon>
        <taxon>Phlebiopsis</taxon>
    </lineage>
</organism>
<evidence type="ECO:0000313" key="8">
    <source>
        <dbReference type="Proteomes" id="UP000053257"/>
    </source>
</evidence>
<keyword evidence="8" id="KW-1185">Reference proteome</keyword>
<accession>A0A0C3SCQ3</accession>
<gene>
    <name evidence="7" type="ORF">PHLGIDRAFT_29262</name>
</gene>
<sequence length="76" mass="8212">MPPKPGAPACQGQACALQSCLNKNTYSPEKCESSIRDLYKCCAVFYASTNDEGESTACPMPSVTRRWLKAHIPDSG</sequence>
<name>A0A0C3SCQ3_PHLG1</name>
<dbReference type="Pfam" id="PF08991">
    <property type="entry name" value="CMC4"/>
    <property type="match status" value="1"/>
</dbReference>
<dbReference type="Gene3D" id="1.10.287.1130">
    <property type="entry name" value="CytochromE C oxidase copper chaperone"/>
    <property type="match status" value="1"/>
</dbReference>
<dbReference type="Proteomes" id="UP000053257">
    <property type="component" value="Unassembled WGS sequence"/>
</dbReference>
<feature type="disulfide bond" evidence="6">
    <location>
        <begin position="42"/>
        <end position="58"/>
    </location>
</feature>
<comment type="subcellular location">
    <subcellularLocation>
        <location evidence="1">Mitochondrion intermembrane space</location>
    </subcellularLocation>
</comment>
<dbReference type="GO" id="GO:0005758">
    <property type="term" value="C:mitochondrial intermembrane space"/>
    <property type="evidence" value="ECO:0007669"/>
    <property type="project" value="UniProtKB-SubCell"/>
</dbReference>
<evidence type="ECO:0000256" key="3">
    <source>
        <dbReference type="ARBA" id="ARBA00019406"/>
    </source>
</evidence>
<dbReference type="EMBL" id="KN840471">
    <property type="protein sequence ID" value="KIP09020.1"/>
    <property type="molecule type" value="Genomic_DNA"/>
</dbReference>
<feature type="disulfide bond" evidence="6">
    <location>
        <begin position="20"/>
        <end position="31"/>
    </location>
</feature>
<dbReference type="PANTHER" id="PTHR15590">
    <property type="entry name" value="CX9C MOTIF-CONTAINING PROTEIN 4"/>
    <property type="match status" value="1"/>
</dbReference>
<evidence type="ECO:0000256" key="2">
    <source>
        <dbReference type="ARBA" id="ARBA00009858"/>
    </source>
</evidence>
<comment type="similarity">
    <text evidence="2">Belongs to the CMC4 family.</text>
</comment>
<keyword evidence="4" id="KW-0496">Mitochondrion</keyword>
<dbReference type="PROSITE" id="PS51257">
    <property type="entry name" value="PROKAR_LIPOPROTEIN"/>
    <property type="match status" value="1"/>
</dbReference>
<dbReference type="InterPro" id="IPR027179">
    <property type="entry name" value="CMC4"/>
</dbReference>
<dbReference type="SUPFAM" id="SSF47072">
    <property type="entry name" value="Cysteine alpha-hairpin motif"/>
    <property type="match status" value="1"/>
</dbReference>
<evidence type="ECO:0000256" key="1">
    <source>
        <dbReference type="ARBA" id="ARBA00004569"/>
    </source>
</evidence>
<dbReference type="OrthoDB" id="13601at2759"/>
<reference evidence="7 8" key="1">
    <citation type="journal article" date="2014" name="PLoS Genet.">
        <title>Analysis of the Phlebiopsis gigantea genome, transcriptome and secretome provides insight into its pioneer colonization strategies of wood.</title>
        <authorList>
            <person name="Hori C."/>
            <person name="Ishida T."/>
            <person name="Igarashi K."/>
            <person name="Samejima M."/>
            <person name="Suzuki H."/>
            <person name="Master E."/>
            <person name="Ferreira P."/>
            <person name="Ruiz-Duenas F.J."/>
            <person name="Held B."/>
            <person name="Canessa P."/>
            <person name="Larrondo L.F."/>
            <person name="Schmoll M."/>
            <person name="Druzhinina I.S."/>
            <person name="Kubicek C.P."/>
            <person name="Gaskell J.A."/>
            <person name="Kersten P."/>
            <person name="St John F."/>
            <person name="Glasner J."/>
            <person name="Sabat G."/>
            <person name="Splinter BonDurant S."/>
            <person name="Syed K."/>
            <person name="Yadav J."/>
            <person name="Mgbeahuruike A.C."/>
            <person name="Kovalchuk A."/>
            <person name="Asiegbu F.O."/>
            <person name="Lackner G."/>
            <person name="Hoffmeister D."/>
            <person name="Rencoret J."/>
            <person name="Gutierrez A."/>
            <person name="Sun H."/>
            <person name="Lindquist E."/>
            <person name="Barry K."/>
            <person name="Riley R."/>
            <person name="Grigoriev I.V."/>
            <person name="Henrissat B."/>
            <person name="Kues U."/>
            <person name="Berka R.M."/>
            <person name="Martinez A.T."/>
            <person name="Covert S.F."/>
            <person name="Blanchette R.A."/>
            <person name="Cullen D."/>
        </authorList>
    </citation>
    <scope>NUCLEOTIDE SEQUENCE [LARGE SCALE GENOMIC DNA]</scope>
    <source>
        <strain evidence="7 8">11061_1 CR5-6</strain>
    </source>
</reference>